<dbReference type="InterPro" id="IPR042070">
    <property type="entry name" value="PucR_C-HTH_sf"/>
</dbReference>
<protein>
    <submittedName>
        <fullName evidence="4">PucR family transcriptional regulator</fullName>
    </submittedName>
</protein>
<dbReference type="Pfam" id="PF13556">
    <property type="entry name" value="HTH_30"/>
    <property type="match status" value="1"/>
</dbReference>
<comment type="caution">
    <text evidence="4">The sequence shown here is derived from an EMBL/GenBank/DDBJ whole genome shotgun (WGS) entry which is preliminary data.</text>
</comment>
<feature type="region of interest" description="Disordered" evidence="1">
    <location>
        <begin position="1"/>
        <end position="22"/>
    </location>
</feature>
<feature type="domain" description="PucR C-terminal helix-turn-helix" evidence="2">
    <location>
        <begin position="357"/>
        <end position="414"/>
    </location>
</feature>
<sequence>MTETKPSGNRAPSSRAPAIGGVPADSLLGAQVPALARRMVATFADRFPTYSALPREELAGDITRVVEHNLRAFVRTLRTGRPPSPDDLLEMARSAARRAEEGVPLGAVLSAYHLGWRMGLDALVARAGPADLDAVIEVERILLDVLQRVSAAVADAYVEEHQALRGQDQAARHEVLSALLDGQDPKDAARRAGVRPAPAYAVLTLALGVHPDETDSGVSSSVAARRKLRRIQAEIDHHGRDQALHALNAHGGTALLPVDDPGAALAGSWDRLTGLVARIADRAGTAVHAGVAATDAASVAEAARESADILEIVRITGRPPGAYRITDVLLDYQLSRPGPARTHLAELLAVLDAHPVLLDTLRAYVVSEFNRRRAAPLLHVHPNTVDYRLRRIAVLTGLDPTCPGDLPQLRAALVAHDFTPPRPT</sequence>
<evidence type="ECO:0000313" key="5">
    <source>
        <dbReference type="Proteomes" id="UP001595872"/>
    </source>
</evidence>
<evidence type="ECO:0000259" key="3">
    <source>
        <dbReference type="Pfam" id="PF14361"/>
    </source>
</evidence>
<name>A0ABV9TT20_9ACTN</name>
<dbReference type="RefSeq" id="WP_378253000.1">
    <property type="nucleotide sequence ID" value="NZ_JBHSIT010000002.1"/>
</dbReference>
<dbReference type="InterPro" id="IPR051448">
    <property type="entry name" value="CdaR-like_regulators"/>
</dbReference>
<gene>
    <name evidence="4" type="ORF">ACFPCY_08030</name>
</gene>
<dbReference type="InterPro" id="IPR025736">
    <property type="entry name" value="PucR_C-HTH_dom"/>
</dbReference>
<evidence type="ECO:0000256" key="1">
    <source>
        <dbReference type="SAM" id="MobiDB-lite"/>
    </source>
</evidence>
<organism evidence="4 5">
    <name type="scientific">Actinomadura gamaensis</name>
    <dbReference type="NCBI Taxonomy" id="1763541"/>
    <lineage>
        <taxon>Bacteria</taxon>
        <taxon>Bacillati</taxon>
        <taxon>Actinomycetota</taxon>
        <taxon>Actinomycetes</taxon>
        <taxon>Streptosporangiales</taxon>
        <taxon>Thermomonosporaceae</taxon>
        <taxon>Actinomadura</taxon>
    </lineage>
</organism>
<dbReference type="PANTHER" id="PTHR33744:SF1">
    <property type="entry name" value="DNA-BINDING TRANSCRIPTIONAL ACTIVATOR ADER"/>
    <property type="match status" value="1"/>
</dbReference>
<reference evidence="5" key="1">
    <citation type="journal article" date="2019" name="Int. J. Syst. Evol. Microbiol.">
        <title>The Global Catalogue of Microorganisms (GCM) 10K type strain sequencing project: providing services to taxonomists for standard genome sequencing and annotation.</title>
        <authorList>
            <consortium name="The Broad Institute Genomics Platform"/>
            <consortium name="The Broad Institute Genome Sequencing Center for Infectious Disease"/>
            <person name="Wu L."/>
            <person name="Ma J."/>
        </authorList>
    </citation>
    <scope>NUCLEOTIDE SEQUENCE [LARGE SCALE GENOMIC DNA]</scope>
    <source>
        <strain evidence="5">KLKA75</strain>
    </source>
</reference>
<proteinExistence type="predicted"/>
<keyword evidence="5" id="KW-1185">Reference proteome</keyword>
<dbReference type="InterPro" id="IPR025751">
    <property type="entry name" value="RsbRD_N_dom"/>
</dbReference>
<dbReference type="EMBL" id="JBHSIT010000002">
    <property type="protein sequence ID" value="MFC4907263.1"/>
    <property type="molecule type" value="Genomic_DNA"/>
</dbReference>
<evidence type="ECO:0000259" key="2">
    <source>
        <dbReference type="Pfam" id="PF13556"/>
    </source>
</evidence>
<evidence type="ECO:0000313" key="4">
    <source>
        <dbReference type="EMBL" id="MFC4907263.1"/>
    </source>
</evidence>
<dbReference type="PANTHER" id="PTHR33744">
    <property type="entry name" value="CARBOHYDRATE DIACID REGULATOR"/>
    <property type="match status" value="1"/>
</dbReference>
<dbReference type="Pfam" id="PF14361">
    <property type="entry name" value="RsbRD_N"/>
    <property type="match status" value="1"/>
</dbReference>
<feature type="domain" description="RsbT co-antagonist protein RsbRD N-terminal" evidence="3">
    <location>
        <begin position="33"/>
        <end position="172"/>
    </location>
</feature>
<feature type="compositionally biased region" description="Polar residues" evidence="1">
    <location>
        <begin position="1"/>
        <end position="12"/>
    </location>
</feature>
<accession>A0ABV9TT20</accession>
<dbReference type="Gene3D" id="1.10.10.2840">
    <property type="entry name" value="PucR C-terminal helix-turn-helix domain"/>
    <property type="match status" value="1"/>
</dbReference>
<dbReference type="Proteomes" id="UP001595872">
    <property type="component" value="Unassembled WGS sequence"/>
</dbReference>